<keyword evidence="1" id="KW-1133">Transmembrane helix</keyword>
<sequence>MTPLLFSLAKRSPLSVSPPRWFAAHVLASMAGFVLISLHVAAGGIFSTPGILYLLLVFLIVQGIVARVFLSRQFSRQFGSRESSFTVTDAARRELAEVIAAKARLLARLDPQASEALFSPNLRHAVSHPLLTLRYARLVAQESRLVGARRRAGRTLSMWRRLHILAAFLFLSGIVIHVVTVTFFAGYVAGDDSIYWWHLATWGKET</sequence>
<protein>
    <submittedName>
        <fullName evidence="2">Uncharacterized protein</fullName>
    </submittedName>
</protein>
<proteinExistence type="predicted"/>
<gene>
    <name evidence="2" type="ORF">ABE957_03530</name>
</gene>
<evidence type="ECO:0000313" key="3">
    <source>
        <dbReference type="Proteomes" id="UP001472978"/>
    </source>
</evidence>
<feature type="transmembrane region" description="Helical" evidence="1">
    <location>
        <begin position="51"/>
        <end position="70"/>
    </location>
</feature>
<keyword evidence="1" id="KW-0812">Transmembrane</keyword>
<evidence type="ECO:0000256" key="1">
    <source>
        <dbReference type="SAM" id="Phobius"/>
    </source>
</evidence>
<dbReference type="EMBL" id="JBEGCI010000003">
    <property type="protein sequence ID" value="MEQ6887749.1"/>
    <property type="molecule type" value="Genomic_DNA"/>
</dbReference>
<organism evidence="2 3">
    <name type="scientific">Halomonas pelophila</name>
    <dbReference type="NCBI Taxonomy" id="3151122"/>
    <lineage>
        <taxon>Bacteria</taxon>
        <taxon>Pseudomonadati</taxon>
        <taxon>Pseudomonadota</taxon>
        <taxon>Gammaproteobacteria</taxon>
        <taxon>Oceanospirillales</taxon>
        <taxon>Halomonadaceae</taxon>
        <taxon>Halomonas</taxon>
    </lineage>
</organism>
<feature type="transmembrane region" description="Helical" evidence="1">
    <location>
        <begin position="164"/>
        <end position="189"/>
    </location>
</feature>
<comment type="caution">
    <text evidence="2">The sequence shown here is derived from an EMBL/GenBank/DDBJ whole genome shotgun (WGS) entry which is preliminary data.</text>
</comment>
<evidence type="ECO:0000313" key="2">
    <source>
        <dbReference type="EMBL" id="MEQ6887749.1"/>
    </source>
</evidence>
<dbReference type="Proteomes" id="UP001472978">
    <property type="component" value="Unassembled WGS sequence"/>
</dbReference>
<keyword evidence="1" id="KW-0472">Membrane</keyword>
<reference evidence="2 3" key="1">
    <citation type="submission" date="2024-05" db="EMBL/GenBank/DDBJ databases">
        <title>Halomonas sp. CS7 16S ribosomal RNA gene Genome sequencing and assembly.</title>
        <authorList>
            <person name="Yook S."/>
        </authorList>
    </citation>
    <scope>NUCLEOTIDE SEQUENCE [LARGE SCALE GENOMIC DNA]</scope>
    <source>
        <strain evidence="2 3">CS7</strain>
    </source>
</reference>
<accession>A0ABV1N1Y9</accession>
<feature type="transmembrane region" description="Helical" evidence="1">
    <location>
        <begin position="21"/>
        <end position="45"/>
    </location>
</feature>
<dbReference type="RefSeq" id="WP_349757306.1">
    <property type="nucleotide sequence ID" value="NZ_JBEGCI010000003.1"/>
</dbReference>
<name>A0ABV1N1Y9_9GAMM</name>
<keyword evidence="3" id="KW-1185">Reference proteome</keyword>